<organism evidence="6 7">
    <name type="scientific">Aquifex aeolicus</name>
    <dbReference type="NCBI Taxonomy" id="63363"/>
    <lineage>
        <taxon>Bacteria</taxon>
        <taxon>Pseudomonadati</taxon>
        <taxon>Aquificota</taxon>
        <taxon>Aquificia</taxon>
        <taxon>Aquificales</taxon>
        <taxon>Aquificaceae</taxon>
        <taxon>Aquifex</taxon>
    </lineage>
</organism>
<evidence type="ECO:0000256" key="1">
    <source>
        <dbReference type="ARBA" id="ARBA00008560"/>
    </source>
</evidence>
<dbReference type="InterPro" id="IPR002677">
    <property type="entry name" value="Ribosomal_bL32"/>
</dbReference>
<dbReference type="NCBIfam" id="TIGR01031">
    <property type="entry name" value="rpmF_bact"/>
    <property type="match status" value="1"/>
</dbReference>
<dbReference type="Proteomes" id="UP000606463">
    <property type="component" value="Unassembled WGS sequence"/>
</dbReference>
<evidence type="ECO:0000313" key="7">
    <source>
        <dbReference type="Proteomes" id="UP000606463"/>
    </source>
</evidence>
<dbReference type="PANTHER" id="PTHR35534">
    <property type="entry name" value="50S RIBOSOMAL PROTEIN L32"/>
    <property type="match status" value="1"/>
</dbReference>
<proteinExistence type="inferred from homology"/>
<gene>
    <name evidence="5" type="primary">rpmF</name>
    <name evidence="6" type="ORF">EYH37_01685</name>
</gene>
<evidence type="ECO:0000256" key="3">
    <source>
        <dbReference type="ARBA" id="ARBA00023274"/>
    </source>
</evidence>
<evidence type="ECO:0000256" key="5">
    <source>
        <dbReference type="HAMAP-Rule" id="MF_00340"/>
    </source>
</evidence>
<dbReference type="GO" id="GO:0003735">
    <property type="term" value="F:structural constituent of ribosome"/>
    <property type="evidence" value="ECO:0007669"/>
    <property type="project" value="InterPro"/>
</dbReference>
<dbReference type="EMBL" id="DQVE01000015">
    <property type="protein sequence ID" value="HIP98066.1"/>
    <property type="molecule type" value="Genomic_DNA"/>
</dbReference>
<comment type="similarity">
    <text evidence="1 5">Belongs to the bacterial ribosomal protein bL32 family.</text>
</comment>
<protein>
    <recommendedName>
        <fullName evidence="4 5">Large ribosomal subunit protein bL32</fullName>
    </recommendedName>
</protein>
<dbReference type="GO" id="GO:0015934">
    <property type="term" value="C:large ribosomal subunit"/>
    <property type="evidence" value="ECO:0007669"/>
    <property type="project" value="InterPro"/>
</dbReference>
<comment type="caution">
    <text evidence="6">The sequence shown here is derived from an EMBL/GenBank/DDBJ whole genome shotgun (WGS) entry which is preliminary data.</text>
</comment>
<evidence type="ECO:0000313" key="6">
    <source>
        <dbReference type="EMBL" id="HIP98066.1"/>
    </source>
</evidence>
<dbReference type="InterPro" id="IPR044957">
    <property type="entry name" value="Ribosomal_bL32_bact"/>
</dbReference>
<dbReference type="SUPFAM" id="SSF57829">
    <property type="entry name" value="Zn-binding ribosomal proteins"/>
    <property type="match status" value="1"/>
</dbReference>
<dbReference type="HAMAP" id="MF_00340">
    <property type="entry name" value="Ribosomal_bL32"/>
    <property type="match status" value="1"/>
</dbReference>
<reference evidence="6" key="1">
    <citation type="journal article" date="2020" name="ISME J.">
        <title>Gammaproteobacteria mediating utilization of methyl-, sulfur- and petroleum organic compounds in deep ocean hydrothermal plumes.</title>
        <authorList>
            <person name="Zhou Z."/>
            <person name="Liu Y."/>
            <person name="Pan J."/>
            <person name="Cron B.R."/>
            <person name="Toner B.M."/>
            <person name="Anantharaman K."/>
            <person name="Breier J.A."/>
            <person name="Dick G.J."/>
            <person name="Li M."/>
        </authorList>
    </citation>
    <scope>NUCLEOTIDE SEQUENCE</scope>
    <source>
        <strain evidence="6">SZUA-1501</strain>
    </source>
</reference>
<dbReference type="Pfam" id="PF01783">
    <property type="entry name" value="Ribosomal_L32p"/>
    <property type="match status" value="1"/>
</dbReference>
<dbReference type="GO" id="GO:0006412">
    <property type="term" value="P:translation"/>
    <property type="evidence" value="ECO:0007669"/>
    <property type="project" value="UniProtKB-UniRule"/>
</dbReference>
<dbReference type="AlphaFoldDB" id="A0A9D1CF62"/>
<evidence type="ECO:0000256" key="4">
    <source>
        <dbReference type="ARBA" id="ARBA00035178"/>
    </source>
</evidence>
<dbReference type="PANTHER" id="PTHR35534:SF1">
    <property type="entry name" value="LARGE RIBOSOMAL SUBUNIT PROTEIN BL32"/>
    <property type="match status" value="1"/>
</dbReference>
<keyword evidence="3 5" id="KW-0687">Ribonucleoprotein</keyword>
<accession>A0A9D1CF62</accession>
<dbReference type="InterPro" id="IPR011332">
    <property type="entry name" value="Ribosomal_zn-bd"/>
</dbReference>
<name>A0A9D1CF62_AQUAO</name>
<evidence type="ECO:0000256" key="2">
    <source>
        <dbReference type="ARBA" id="ARBA00022980"/>
    </source>
</evidence>
<keyword evidence="2 5" id="KW-0689">Ribosomal protein</keyword>
<sequence length="66" mass="7489">MAVPKARKSKAKTAMRKSHWYNKIKAQNLVPCPNCGELTKPHRVCPFCGYYKGKQELPVEVEGENV</sequence>